<dbReference type="CDD" id="cd00009">
    <property type="entry name" value="AAA"/>
    <property type="match status" value="1"/>
</dbReference>
<dbReference type="InterPro" id="IPR003593">
    <property type="entry name" value="AAA+_ATPase"/>
</dbReference>
<organism evidence="3">
    <name type="scientific">Thermogemmatispora argillosa</name>
    <dbReference type="NCBI Taxonomy" id="2045280"/>
    <lineage>
        <taxon>Bacteria</taxon>
        <taxon>Bacillati</taxon>
        <taxon>Chloroflexota</taxon>
        <taxon>Ktedonobacteria</taxon>
        <taxon>Thermogemmatisporales</taxon>
        <taxon>Thermogemmatisporaceae</taxon>
        <taxon>Thermogemmatispora</taxon>
    </lineage>
</organism>
<dbReference type="EMBL" id="AP019377">
    <property type="protein sequence ID" value="BBH93939.1"/>
    <property type="molecule type" value="Genomic_DNA"/>
</dbReference>
<feature type="compositionally biased region" description="Polar residues" evidence="1">
    <location>
        <begin position="267"/>
        <end position="280"/>
    </location>
</feature>
<dbReference type="PANTHER" id="PTHR30050">
    <property type="entry name" value="CHROMOSOMAL REPLICATION INITIATOR PROTEIN DNAA"/>
    <property type="match status" value="1"/>
</dbReference>
<dbReference type="GO" id="GO:0005524">
    <property type="term" value="F:ATP binding"/>
    <property type="evidence" value="ECO:0007669"/>
    <property type="project" value="InterPro"/>
</dbReference>
<evidence type="ECO:0000313" key="3">
    <source>
        <dbReference type="EMBL" id="BBH93939.1"/>
    </source>
</evidence>
<gene>
    <name evidence="3" type="ORF">KTA_21380</name>
</gene>
<dbReference type="Gene3D" id="3.40.50.300">
    <property type="entry name" value="P-loop containing nucleotide triphosphate hydrolases"/>
    <property type="match status" value="1"/>
</dbReference>
<feature type="region of interest" description="Disordered" evidence="1">
    <location>
        <begin position="134"/>
        <end position="158"/>
    </location>
</feature>
<feature type="domain" description="AAA+ ATPase" evidence="2">
    <location>
        <begin position="371"/>
        <end position="494"/>
    </location>
</feature>
<accession>A0A455T3F6</accession>
<protein>
    <recommendedName>
        <fullName evidence="2">AAA+ ATPase domain-containing protein</fullName>
    </recommendedName>
</protein>
<dbReference type="InterPro" id="IPR027417">
    <property type="entry name" value="P-loop_NTPase"/>
</dbReference>
<feature type="region of interest" description="Disordered" evidence="1">
    <location>
        <begin position="15"/>
        <end position="40"/>
    </location>
</feature>
<sequence length="517" mass="57712">MERLNEIMLKQRRQQLLQQRARQTGALPRERGEHTTRLPLPEQTAALNRALSRPGRSSRGHVEVTEVPGTEALADVLTDTLTLESGESLSRPSRLAGRQSERLYGARRDLPASSLPRRARDYYYRADDYLPALRGDALSDEEEWEDEEDDDEGGMRYGDWEDEQELLEATARPARSRSAATGALPAPTRSPAHREGAALHRQTEASSPLLPHDRLALSAAGAPAVARQQRVTQPLRPNALADPALAQLQETLRLRQARQTPGRERQTNGSLETASSSGSTLPAPFGSQRPVCPKCKGAGYLRLDVPFGHPHFGKPIPCECKEADLKERRRQQLRSMSNLEAFRDKSFKNFNYTVPGVRQAYQAALEYAREPDGWLLLVGPNGCGKTHLAAAIANLCLENGSLVLFATVPDLLDHLRAAFAPEAPEVYDQLFARMREAELLVLDDLGAQQSSPWANEKLFQLLNYRYNLRYPTVITANPRGLQAIDERIRSRLSDASLVTMVTFEGALDYRPRNPRRH</sequence>
<feature type="compositionally biased region" description="Low complexity" evidence="1">
    <location>
        <begin position="171"/>
        <end position="183"/>
    </location>
</feature>
<feature type="compositionally biased region" description="Basic and acidic residues" evidence="1">
    <location>
        <begin position="192"/>
        <end position="203"/>
    </location>
</feature>
<evidence type="ECO:0000256" key="1">
    <source>
        <dbReference type="SAM" id="MobiDB-lite"/>
    </source>
</evidence>
<dbReference type="Pfam" id="PF01695">
    <property type="entry name" value="IstB_IS21"/>
    <property type="match status" value="1"/>
</dbReference>
<dbReference type="GO" id="GO:0006260">
    <property type="term" value="P:DNA replication"/>
    <property type="evidence" value="ECO:0007669"/>
    <property type="project" value="TreeGrafter"/>
</dbReference>
<dbReference type="InterPro" id="IPR002611">
    <property type="entry name" value="IstB_ATP-bd"/>
</dbReference>
<feature type="region of interest" description="Disordered" evidence="1">
    <location>
        <begin position="171"/>
        <end position="207"/>
    </location>
</feature>
<feature type="compositionally biased region" description="Acidic residues" evidence="1">
    <location>
        <begin position="138"/>
        <end position="152"/>
    </location>
</feature>
<dbReference type="SUPFAM" id="SSF52540">
    <property type="entry name" value="P-loop containing nucleoside triphosphate hydrolases"/>
    <property type="match status" value="1"/>
</dbReference>
<proteinExistence type="predicted"/>
<evidence type="ECO:0000259" key="2">
    <source>
        <dbReference type="SMART" id="SM00382"/>
    </source>
</evidence>
<feature type="region of interest" description="Disordered" evidence="1">
    <location>
        <begin position="257"/>
        <end position="285"/>
    </location>
</feature>
<name>A0A455T3F6_9CHLR</name>
<dbReference type="SMART" id="SM00382">
    <property type="entry name" value="AAA"/>
    <property type="match status" value="1"/>
</dbReference>
<dbReference type="PANTHER" id="PTHR30050:SF4">
    <property type="entry name" value="ATP-BINDING PROTEIN RV3427C IN INSERTION SEQUENCE-RELATED"/>
    <property type="match status" value="1"/>
</dbReference>
<reference evidence="3" key="1">
    <citation type="submission" date="2018-12" db="EMBL/GenBank/DDBJ databases">
        <title>Novel natural products biosynthetic potential of the class Ktedonobacteria.</title>
        <authorList>
            <person name="Zheng Y."/>
            <person name="Saitou A."/>
            <person name="Wang C.M."/>
            <person name="Toyoda A."/>
            <person name="Minakuchi Y."/>
            <person name="Sekiguchi Y."/>
            <person name="Ueda K."/>
            <person name="Takano H."/>
            <person name="Sakai Y."/>
            <person name="Yokota A."/>
            <person name="Yabe S."/>
        </authorList>
    </citation>
    <scope>NUCLEOTIDE SEQUENCE</scope>
    <source>
        <strain evidence="3">A3-2</strain>
    </source>
</reference>
<dbReference type="AlphaFoldDB" id="A0A455T3F6"/>